<keyword evidence="1" id="KW-1133">Transmembrane helix</keyword>
<evidence type="ECO:0000313" key="4">
    <source>
        <dbReference type="Proteomes" id="UP000223968"/>
    </source>
</evidence>
<dbReference type="Pfam" id="PF01266">
    <property type="entry name" value="DAO"/>
    <property type="match status" value="1"/>
</dbReference>
<feature type="transmembrane region" description="Helical" evidence="1">
    <location>
        <begin position="16"/>
        <end position="34"/>
    </location>
</feature>
<gene>
    <name evidence="3" type="ORF">AJ79_05444</name>
</gene>
<organism evidence="3 4">
    <name type="scientific">Helicocarpus griseus UAMH5409</name>
    <dbReference type="NCBI Taxonomy" id="1447875"/>
    <lineage>
        <taxon>Eukaryota</taxon>
        <taxon>Fungi</taxon>
        <taxon>Dikarya</taxon>
        <taxon>Ascomycota</taxon>
        <taxon>Pezizomycotina</taxon>
        <taxon>Eurotiomycetes</taxon>
        <taxon>Eurotiomycetidae</taxon>
        <taxon>Onygenales</taxon>
        <taxon>Ajellomycetaceae</taxon>
        <taxon>Helicocarpus</taxon>
    </lineage>
</organism>
<feature type="domain" description="FAD dependent oxidoreductase" evidence="2">
    <location>
        <begin position="18"/>
        <end position="390"/>
    </location>
</feature>
<protein>
    <recommendedName>
        <fullName evidence="2">FAD dependent oxidoreductase domain-containing protein</fullName>
    </recommendedName>
</protein>
<dbReference type="Gene3D" id="3.50.50.60">
    <property type="entry name" value="FAD/NAD(P)-binding domain"/>
    <property type="match status" value="1"/>
</dbReference>
<dbReference type="SUPFAM" id="SSF54373">
    <property type="entry name" value="FAD-linked reductases, C-terminal domain"/>
    <property type="match status" value="1"/>
</dbReference>
<dbReference type="AlphaFoldDB" id="A0A2B7XMY9"/>
<keyword evidence="1" id="KW-0472">Membrane</keyword>
<dbReference type="Proteomes" id="UP000223968">
    <property type="component" value="Unassembled WGS sequence"/>
</dbReference>
<sequence length="441" mass="47568">MSTTSFSTIREHPSENSIFIVGGGIVGAALAYYLSKDIRKDDRNLQVVVLDKSLGFLLGSTTYAPGFVGQYNQSPVETRLAMDSVREYSTIPDGFSAVGGMELASTEPGVERLKKRCSSAKAAGLPAEIITAEKASALAPDFVKTETIRAGLHFPSDGTANGGTIASYFRQKAAEYGACFVEVAVKGFETKDNGEIRAISTSEGPLNIHSTDSVILATGLWTQFLLKDALSQKPITKSPIPIVPIGHPYTFTSSRPARKGPPYPFVRWPEYHVYARDHGTHDGMGAYNHRPIPITDPVGSAVGTWSASFETALAEAARTCLKNGERFLTVDGCTDEDVTTSSKRKPFNGIFSVTPDNLPMAGRVKDCGNLWLCAAVWITHAAGTAKLIAQDILRTTDSEVSADDAALLMALDPNRFLGRGMEELTRMALGRYNDIYNSQPL</sequence>
<accession>A0A2B7XMY9</accession>
<keyword evidence="4" id="KW-1185">Reference proteome</keyword>
<dbReference type="PANTHER" id="PTHR13847">
    <property type="entry name" value="SARCOSINE DEHYDROGENASE-RELATED"/>
    <property type="match status" value="1"/>
</dbReference>
<dbReference type="GO" id="GO:0005739">
    <property type="term" value="C:mitochondrion"/>
    <property type="evidence" value="ECO:0007669"/>
    <property type="project" value="TreeGrafter"/>
</dbReference>
<reference evidence="3 4" key="1">
    <citation type="submission" date="2017-10" db="EMBL/GenBank/DDBJ databases">
        <title>Comparative genomics in systemic dimorphic fungi from Ajellomycetaceae.</title>
        <authorList>
            <person name="Munoz J.F."/>
            <person name="Mcewen J.G."/>
            <person name="Clay O.K."/>
            <person name="Cuomo C.A."/>
        </authorList>
    </citation>
    <scope>NUCLEOTIDE SEQUENCE [LARGE SCALE GENOMIC DNA]</scope>
    <source>
        <strain evidence="3 4">UAMH5409</strain>
    </source>
</reference>
<dbReference type="EMBL" id="PDNB01000086">
    <property type="protein sequence ID" value="PGH10516.1"/>
    <property type="molecule type" value="Genomic_DNA"/>
</dbReference>
<dbReference type="PANTHER" id="PTHR13847:SF193">
    <property type="entry name" value="PYRUVATE DEHYDROGENASE PHOSPHATASE REGULATORY SUBUNIT, MITOCHONDRIAL"/>
    <property type="match status" value="1"/>
</dbReference>
<dbReference type="InterPro" id="IPR036188">
    <property type="entry name" value="FAD/NAD-bd_sf"/>
</dbReference>
<dbReference type="SUPFAM" id="SSF51905">
    <property type="entry name" value="FAD/NAD(P)-binding domain"/>
    <property type="match status" value="1"/>
</dbReference>
<dbReference type="InterPro" id="IPR006076">
    <property type="entry name" value="FAD-dep_OxRdtase"/>
</dbReference>
<proteinExistence type="predicted"/>
<name>A0A2B7XMY9_9EURO</name>
<evidence type="ECO:0000256" key="1">
    <source>
        <dbReference type="SAM" id="Phobius"/>
    </source>
</evidence>
<evidence type="ECO:0000259" key="2">
    <source>
        <dbReference type="Pfam" id="PF01266"/>
    </source>
</evidence>
<evidence type="ECO:0000313" key="3">
    <source>
        <dbReference type="EMBL" id="PGH10516.1"/>
    </source>
</evidence>
<dbReference type="OrthoDB" id="498204at2759"/>
<dbReference type="Gene3D" id="3.30.9.10">
    <property type="entry name" value="D-Amino Acid Oxidase, subunit A, domain 2"/>
    <property type="match status" value="1"/>
</dbReference>
<keyword evidence="1" id="KW-0812">Transmembrane</keyword>
<dbReference type="STRING" id="1447875.A0A2B7XMY9"/>
<comment type="caution">
    <text evidence="3">The sequence shown here is derived from an EMBL/GenBank/DDBJ whole genome shotgun (WGS) entry which is preliminary data.</text>
</comment>